<comment type="similarity">
    <text evidence="2">Belongs to the class-I pyridine nucleotide-disulfide oxidoreductase family.</text>
</comment>
<accession>A0A3B0X4P6</accession>
<keyword evidence="5 10" id="KW-0560">Oxidoreductase</keyword>
<dbReference type="AlphaFoldDB" id="A0A3B0X4P6"/>
<evidence type="ECO:0000256" key="8">
    <source>
        <dbReference type="ARBA" id="ARBA00023284"/>
    </source>
</evidence>
<keyword evidence="4" id="KW-0274">FAD</keyword>
<proteinExistence type="inferred from homology"/>
<dbReference type="EC" id="1.8.1.4" evidence="10"/>
<evidence type="ECO:0000256" key="5">
    <source>
        <dbReference type="ARBA" id="ARBA00023002"/>
    </source>
</evidence>
<evidence type="ECO:0000256" key="4">
    <source>
        <dbReference type="ARBA" id="ARBA00022827"/>
    </source>
</evidence>
<dbReference type="PANTHER" id="PTHR22912:SF217">
    <property type="entry name" value="DIHYDROLIPOYL DEHYDROGENASE"/>
    <property type="match status" value="1"/>
</dbReference>
<sequence>MTIQQVEFLVIGGGPGGTPAAMALASAGKSVMLVEKGQGLGGTCLFEGCIPSKIFRESARRLRELKEAEQFGLCLPSHDVTVNWSAVLERKRSILQQRSEAALHKSEQLPTLKTVFGVCELLSSSSAIIEMDS</sequence>
<keyword evidence="3" id="KW-0285">Flavoprotein</keyword>
<evidence type="ECO:0000256" key="2">
    <source>
        <dbReference type="ARBA" id="ARBA00007532"/>
    </source>
</evidence>
<protein>
    <submittedName>
        <fullName evidence="10">Dihydrolipoamide dehydrogenase</fullName>
        <ecNumber evidence="10">1.8.1.4</ecNumber>
    </submittedName>
</protein>
<comment type="cofactor">
    <cofactor evidence="1">
        <name>FAD</name>
        <dbReference type="ChEBI" id="CHEBI:57692"/>
    </cofactor>
</comment>
<dbReference type="GO" id="GO:0004148">
    <property type="term" value="F:dihydrolipoyl dehydrogenase (NADH) activity"/>
    <property type="evidence" value="ECO:0007669"/>
    <property type="project" value="UniProtKB-EC"/>
</dbReference>
<feature type="domain" description="FAD/NAD(P)-binding" evidence="9">
    <location>
        <begin position="9"/>
        <end position="79"/>
    </location>
</feature>
<gene>
    <name evidence="10" type="ORF">MNBD_GAMMA08-427</name>
</gene>
<evidence type="ECO:0000256" key="6">
    <source>
        <dbReference type="ARBA" id="ARBA00023027"/>
    </source>
</evidence>
<dbReference type="PROSITE" id="PS00076">
    <property type="entry name" value="PYRIDINE_REDOX_1"/>
    <property type="match status" value="1"/>
</dbReference>
<dbReference type="InterPro" id="IPR023753">
    <property type="entry name" value="FAD/NAD-binding_dom"/>
</dbReference>
<dbReference type="GO" id="GO:0050660">
    <property type="term" value="F:flavin adenine dinucleotide binding"/>
    <property type="evidence" value="ECO:0007669"/>
    <property type="project" value="TreeGrafter"/>
</dbReference>
<dbReference type="Pfam" id="PF07992">
    <property type="entry name" value="Pyr_redox_2"/>
    <property type="match status" value="1"/>
</dbReference>
<dbReference type="Gene3D" id="3.50.50.60">
    <property type="entry name" value="FAD/NAD(P)-binding domain"/>
    <property type="match status" value="1"/>
</dbReference>
<dbReference type="EMBL" id="UOFH01000010">
    <property type="protein sequence ID" value="VAW58442.1"/>
    <property type="molecule type" value="Genomic_DNA"/>
</dbReference>
<organism evidence="10">
    <name type="scientific">hydrothermal vent metagenome</name>
    <dbReference type="NCBI Taxonomy" id="652676"/>
    <lineage>
        <taxon>unclassified sequences</taxon>
        <taxon>metagenomes</taxon>
        <taxon>ecological metagenomes</taxon>
    </lineage>
</organism>
<reference evidence="10" key="1">
    <citation type="submission" date="2018-06" db="EMBL/GenBank/DDBJ databases">
        <authorList>
            <person name="Zhirakovskaya E."/>
        </authorList>
    </citation>
    <scope>NUCLEOTIDE SEQUENCE</scope>
</reference>
<dbReference type="SUPFAM" id="SSF51905">
    <property type="entry name" value="FAD/NAD(P)-binding domain"/>
    <property type="match status" value="1"/>
</dbReference>
<dbReference type="GO" id="GO:0006103">
    <property type="term" value="P:2-oxoglutarate metabolic process"/>
    <property type="evidence" value="ECO:0007669"/>
    <property type="project" value="TreeGrafter"/>
</dbReference>
<dbReference type="InterPro" id="IPR012999">
    <property type="entry name" value="Pyr_OxRdtase_I_AS"/>
</dbReference>
<dbReference type="PRINTS" id="PR00411">
    <property type="entry name" value="PNDRDTASEI"/>
</dbReference>
<evidence type="ECO:0000256" key="1">
    <source>
        <dbReference type="ARBA" id="ARBA00001974"/>
    </source>
</evidence>
<name>A0A3B0X4P6_9ZZZZ</name>
<evidence type="ECO:0000313" key="10">
    <source>
        <dbReference type="EMBL" id="VAW58442.1"/>
    </source>
</evidence>
<keyword evidence="6" id="KW-0520">NAD</keyword>
<dbReference type="PANTHER" id="PTHR22912">
    <property type="entry name" value="DISULFIDE OXIDOREDUCTASE"/>
    <property type="match status" value="1"/>
</dbReference>
<evidence type="ECO:0000259" key="9">
    <source>
        <dbReference type="Pfam" id="PF07992"/>
    </source>
</evidence>
<dbReference type="InterPro" id="IPR050151">
    <property type="entry name" value="Class-I_Pyr_Nuc-Dis_Oxidored"/>
</dbReference>
<dbReference type="InterPro" id="IPR036188">
    <property type="entry name" value="FAD/NAD-bd_sf"/>
</dbReference>
<keyword evidence="7" id="KW-1015">Disulfide bond</keyword>
<evidence type="ECO:0000256" key="7">
    <source>
        <dbReference type="ARBA" id="ARBA00023157"/>
    </source>
</evidence>
<evidence type="ECO:0000256" key="3">
    <source>
        <dbReference type="ARBA" id="ARBA00022630"/>
    </source>
</evidence>
<keyword evidence="8" id="KW-0676">Redox-active center</keyword>
<feature type="non-terminal residue" evidence="10">
    <location>
        <position position="133"/>
    </location>
</feature>